<sequence>FHRKGLRKLFVSRKPQGKHPMKFIGGKEFGGNREVERYGINWRGYWIDYDREKAKGLRNNFQNLKFFTEEKIFLCQHSLRIRATIDRESYISKDIFLLGHLKEKADKLNVNLELILATLNSKLFSFLYATMYAGTEIMGRYLHYLPMFLHDLPILIPSSEDIIQISNLVNAILSTTDNKNKQKIDNMIDDKIFQIYGCNKEEVEYITEYIGLNLKK</sequence>
<dbReference type="InterPro" id="IPR025931">
    <property type="entry name" value="TaqI_C"/>
</dbReference>
<reference evidence="2" key="1">
    <citation type="journal article" date="2014" name="Front. Microbiol.">
        <title>High frequency of phylogenetically diverse reductive dehalogenase-homologous genes in deep subseafloor sedimentary metagenomes.</title>
        <authorList>
            <person name="Kawai M."/>
            <person name="Futagami T."/>
            <person name="Toyoda A."/>
            <person name="Takaki Y."/>
            <person name="Nishi S."/>
            <person name="Hori S."/>
            <person name="Arai W."/>
            <person name="Tsubouchi T."/>
            <person name="Morono Y."/>
            <person name="Uchiyama I."/>
            <person name="Ito T."/>
            <person name="Fujiyama A."/>
            <person name="Inagaki F."/>
            <person name="Takami H."/>
        </authorList>
    </citation>
    <scope>NUCLEOTIDE SEQUENCE</scope>
    <source>
        <strain evidence="2">Expedition CK06-06</strain>
    </source>
</reference>
<organism evidence="2">
    <name type="scientific">marine sediment metagenome</name>
    <dbReference type="NCBI Taxonomy" id="412755"/>
    <lineage>
        <taxon>unclassified sequences</taxon>
        <taxon>metagenomes</taxon>
        <taxon>ecological metagenomes</taxon>
    </lineage>
</organism>
<evidence type="ECO:0000313" key="2">
    <source>
        <dbReference type="EMBL" id="GAH58406.1"/>
    </source>
</evidence>
<comment type="caution">
    <text evidence="2">The sequence shown here is derived from an EMBL/GenBank/DDBJ whole genome shotgun (WGS) entry which is preliminary data.</text>
</comment>
<gene>
    <name evidence="2" type="ORF">S03H2_28664</name>
</gene>
<dbReference type="AlphaFoldDB" id="X1GKF2"/>
<dbReference type="Gene3D" id="3.90.220.10">
    <property type="entry name" value="Adenine-n6-DNA-methyltransferase Taqi, Chain A, domain 2"/>
    <property type="match status" value="1"/>
</dbReference>
<name>X1GKF2_9ZZZZ</name>
<feature type="non-terminal residue" evidence="2">
    <location>
        <position position="1"/>
    </location>
</feature>
<evidence type="ECO:0000259" key="1">
    <source>
        <dbReference type="Pfam" id="PF12950"/>
    </source>
</evidence>
<protein>
    <recommendedName>
        <fullName evidence="1">TaqI-like C-terminal specificity domain-containing protein</fullName>
    </recommendedName>
</protein>
<dbReference type="Pfam" id="PF12950">
    <property type="entry name" value="TaqI_C"/>
    <property type="match status" value="1"/>
</dbReference>
<dbReference type="InterPro" id="IPR023135">
    <property type="entry name" value="N6_DNA_MeTrfase_TaqI_C"/>
</dbReference>
<accession>X1GKF2</accession>
<dbReference type="EMBL" id="BARU01017272">
    <property type="protein sequence ID" value="GAH58406.1"/>
    <property type="molecule type" value="Genomic_DNA"/>
</dbReference>
<feature type="domain" description="TaqI-like C-terminal specificity" evidence="1">
    <location>
        <begin position="33"/>
        <end position="154"/>
    </location>
</feature>
<proteinExistence type="predicted"/>